<name>A0A1I5H2X9_9FIRM</name>
<protein>
    <recommendedName>
        <fullName evidence="4">Zinc-finger</fullName>
    </recommendedName>
</protein>
<proteinExistence type="predicted"/>
<sequence>MTCIDAQRLIMPFINKKLDINQMEDFIDHIHSCPNCMEELEVYYVLLSGMKQLDEDKELSVNFHQDLLQLIKRSEDRIFHDKILHIRKKIILIIVITLTAFISSFRIGEFVVEDVLHKELFKSNFYIEGLFPEDGDGILSGKISGHLNEIHNFLMEEDPESAIRLEKTYPEYEWDTKK</sequence>
<gene>
    <name evidence="2" type="ORF">SAMN04489757_1258</name>
</gene>
<evidence type="ECO:0000313" key="2">
    <source>
        <dbReference type="EMBL" id="SFO42470.1"/>
    </source>
</evidence>
<evidence type="ECO:0000256" key="1">
    <source>
        <dbReference type="SAM" id="Phobius"/>
    </source>
</evidence>
<accession>A0A1I5H2X9</accession>
<dbReference type="EMBL" id="FOWD01000025">
    <property type="protein sequence ID" value="SFO42470.1"/>
    <property type="molecule type" value="Genomic_DNA"/>
</dbReference>
<organism evidence="2 3">
    <name type="scientific">Anaerocolumna aminovalerica</name>
    <dbReference type="NCBI Taxonomy" id="1527"/>
    <lineage>
        <taxon>Bacteria</taxon>
        <taxon>Bacillati</taxon>
        <taxon>Bacillota</taxon>
        <taxon>Clostridia</taxon>
        <taxon>Lachnospirales</taxon>
        <taxon>Lachnospiraceae</taxon>
        <taxon>Anaerocolumna</taxon>
    </lineage>
</organism>
<keyword evidence="1" id="KW-0812">Transmembrane</keyword>
<dbReference type="AlphaFoldDB" id="A0A1I5H2X9"/>
<keyword evidence="3" id="KW-1185">Reference proteome</keyword>
<reference evidence="2 3" key="1">
    <citation type="submission" date="2016-10" db="EMBL/GenBank/DDBJ databases">
        <authorList>
            <person name="de Groot N.N."/>
        </authorList>
    </citation>
    <scope>NUCLEOTIDE SEQUENCE [LARGE SCALE GENOMIC DNA]</scope>
    <source>
        <strain evidence="2 3">DSM 1283</strain>
    </source>
</reference>
<feature type="transmembrane region" description="Helical" evidence="1">
    <location>
        <begin position="90"/>
        <end position="108"/>
    </location>
</feature>
<dbReference type="Proteomes" id="UP000198806">
    <property type="component" value="Unassembled WGS sequence"/>
</dbReference>
<dbReference type="STRING" id="1527.SAMN04489757_1258"/>
<dbReference type="OrthoDB" id="9808253at2"/>
<dbReference type="RefSeq" id="WP_091687426.1">
    <property type="nucleotide sequence ID" value="NZ_BAABFM010000082.1"/>
</dbReference>
<evidence type="ECO:0008006" key="4">
    <source>
        <dbReference type="Google" id="ProtNLM"/>
    </source>
</evidence>
<keyword evidence="1" id="KW-1133">Transmembrane helix</keyword>
<evidence type="ECO:0000313" key="3">
    <source>
        <dbReference type="Proteomes" id="UP000198806"/>
    </source>
</evidence>
<keyword evidence="1" id="KW-0472">Membrane</keyword>